<gene>
    <name evidence="3" type="ORF">NWFMUON74_23540</name>
</gene>
<dbReference type="GeneID" id="80346916"/>
<dbReference type="RefSeq" id="WP_187687822.1">
    <property type="nucleotide sequence ID" value="NZ_AP023396.1"/>
</dbReference>
<sequence length="112" mass="12271">MTAVVTVAMVCASLLALSAAALWQGRWPWRAGDTEFDDAPATPVPGGDTMDVSVWPIGWPHEAPDEPMSVSDAHLAMQRHRSCRREECPRKRAAYRTLVAAGRMKPDSGRVQ</sequence>
<organism evidence="3 4">
    <name type="scientific">Nocardia wallacei</name>
    <dbReference type="NCBI Taxonomy" id="480035"/>
    <lineage>
        <taxon>Bacteria</taxon>
        <taxon>Bacillati</taxon>
        <taxon>Actinomycetota</taxon>
        <taxon>Actinomycetes</taxon>
        <taxon>Mycobacteriales</taxon>
        <taxon>Nocardiaceae</taxon>
        <taxon>Nocardia</taxon>
    </lineage>
</organism>
<protein>
    <submittedName>
        <fullName evidence="3">Uncharacterized protein</fullName>
    </submittedName>
</protein>
<dbReference type="KEGG" id="nwl:NWFMUON74_23540"/>
<evidence type="ECO:0000256" key="1">
    <source>
        <dbReference type="SAM" id="MobiDB-lite"/>
    </source>
</evidence>
<feature type="region of interest" description="Disordered" evidence="1">
    <location>
        <begin position="34"/>
        <end position="53"/>
    </location>
</feature>
<feature type="signal peptide" evidence="2">
    <location>
        <begin position="1"/>
        <end position="21"/>
    </location>
</feature>
<proteinExistence type="predicted"/>
<dbReference type="AlphaFoldDB" id="A0A7G1KH11"/>
<name>A0A7G1KH11_9NOCA</name>
<dbReference type="Proteomes" id="UP000516173">
    <property type="component" value="Chromosome"/>
</dbReference>
<keyword evidence="2" id="KW-0732">Signal</keyword>
<keyword evidence="4" id="KW-1185">Reference proteome</keyword>
<reference evidence="3 4" key="1">
    <citation type="submission" date="2020-08" db="EMBL/GenBank/DDBJ databases">
        <title>Genome Sequencing of Nocardia wallacei strain FMUON74 and assembly.</title>
        <authorList>
            <person name="Toyokawa M."/>
            <person name="Uesaka K."/>
        </authorList>
    </citation>
    <scope>NUCLEOTIDE SEQUENCE [LARGE SCALE GENOMIC DNA]</scope>
    <source>
        <strain evidence="3 4">FMUON74</strain>
    </source>
</reference>
<accession>A0A7G1KH11</accession>
<evidence type="ECO:0000313" key="4">
    <source>
        <dbReference type="Proteomes" id="UP000516173"/>
    </source>
</evidence>
<dbReference type="EMBL" id="AP023396">
    <property type="protein sequence ID" value="BCK54582.1"/>
    <property type="molecule type" value="Genomic_DNA"/>
</dbReference>
<evidence type="ECO:0000313" key="3">
    <source>
        <dbReference type="EMBL" id="BCK54582.1"/>
    </source>
</evidence>
<feature type="chain" id="PRO_5028860249" evidence="2">
    <location>
        <begin position="22"/>
        <end position="112"/>
    </location>
</feature>
<evidence type="ECO:0000256" key="2">
    <source>
        <dbReference type="SAM" id="SignalP"/>
    </source>
</evidence>